<organism evidence="1 2">
    <name type="scientific">Neisseria montereyensis</name>
    <dbReference type="NCBI Taxonomy" id="2973938"/>
    <lineage>
        <taxon>Bacteria</taxon>
        <taxon>Pseudomonadati</taxon>
        <taxon>Pseudomonadota</taxon>
        <taxon>Betaproteobacteria</taxon>
        <taxon>Neisseriales</taxon>
        <taxon>Neisseriaceae</taxon>
        <taxon>Neisseria</taxon>
    </lineage>
</organism>
<proteinExistence type="predicted"/>
<reference evidence="1" key="2">
    <citation type="journal article" date="2023" name="Curr. Microbiol.">
        <title>Neisseria montereyensis sp. nov., Isolated from Oropharynx of California Sea Lion (Zalophus californianus): Genomic, Phylogenetic, and Phenotypic Study.</title>
        <authorList>
            <person name="Volokhov D.V."/>
            <person name="Zagorodnyaya T.A."/>
            <person name="Furtak V.A."/>
            <person name="Nattanmai G."/>
            <person name="Randall L."/>
            <person name="Jose S."/>
            <person name="Gao Y."/>
            <person name="Gulland F.M."/>
            <person name="Eisenberg T."/>
            <person name="Delmonte P."/>
            <person name="Blom J."/>
            <person name="Mitchell K.K."/>
        </authorList>
    </citation>
    <scope>NUCLEOTIDE SEQUENCE</scope>
    <source>
        <strain evidence="1">CSL10203-ORH2</strain>
    </source>
</reference>
<name>A0ABT2FEF6_9NEIS</name>
<dbReference type="EMBL" id="JANUXW010000010">
    <property type="protein sequence ID" value="MCS4534505.1"/>
    <property type="molecule type" value="Genomic_DNA"/>
</dbReference>
<evidence type="ECO:0000313" key="2">
    <source>
        <dbReference type="Proteomes" id="UP001166947"/>
    </source>
</evidence>
<dbReference type="RefSeq" id="WP_259292266.1">
    <property type="nucleotide sequence ID" value="NZ_JANUXW010000010.1"/>
</dbReference>
<accession>A0ABT2FEF6</accession>
<gene>
    <name evidence="1" type="ORF">NXS09_09400</name>
</gene>
<dbReference type="Proteomes" id="UP001166947">
    <property type="component" value="Unassembled WGS sequence"/>
</dbReference>
<sequence>MNNLNNDLISLLNILHSARMQLVSRTCSENFDLFGSFFRFENNSELIDLLIECEFILWINKHIEIASEQNFIKNHIFIDALLKLMQKKIIGIELNPQLSGLYLSILKEKQLLLQSLIDIGIKDEINYQRLKYSLDKDKALFEREYKRLLNEGQ</sequence>
<protein>
    <submittedName>
        <fullName evidence="1">Uncharacterized protein</fullName>
    </submittedName>
</protein>
<evidence type="ECO:0000313" key="1">
    <source>
        <dbReference type="EMBL" id="MCS4534505.1"/>
    </source>
</evidence>
<keyword evidence="2" id="KW-1185">Reference proteome</keyword>
<comment type="caution">
    <text evidence="1">The sequence shown here is derived from an EMBL/GenBank/DDBJ whole genome shotgun (WGS) entry which is preliminary data.</text>
</comment>
<reference evidence="1" key="1">
    <citation type="submission" date="2022-08" db="EMBL/GenBank/DDBJ databases">
        <authorList>
            <person name="Volokhov D.V."/>
            <person name="Furtak V.A."/>
            <person name="Zagorodnyaya T.A."/>
        </authorList>
    </citation>
    <scope>NUCLEOTIDE SEQUENCE</scope>
    <source>
        <strain evidence="1">CSL10203-ORH2</strain>
    </source>
</reference>